<name>A0A1V9XKY4_9ACAR</name>
<evidence type="ECO:0000313" key="3">
    <source>
        <dbReference type="Proteomes" id="UP000192247"/>
    </source>
</evidence>
<sequence length="157" mass="18238">MVLRRIIAYYFVNNEQIIEKDNIVQEYYGSSYFGQSALWPTDKRLGTVMTATERKVWKLSSEMFRGHRPLMRRLSPQWHQTKLEAILIRSNLTGKNCAMTVMMKIYNTGDIIYKQGYKNDGVCVIKHDEVDVLFIIEKTLVAGSPRFRSRRSLGGLP</sequence>
<keyword evidence="3" id="KW-1185">Reference proteome</keyword>
<dbReference type="InterPro" id="IPR000595">
    <property type="entry name" value="cNMP-bd_dom"/>
</dbReference>
<dbReference type="EMBL" id="MNPL01008785">
    <property type="protein sequence ID" value="OQR74053.1"/>
    <property type="molecule type" value="Genomic_DNA"/>
</dbReference>
<proteinExistence type="predicted"/>
<organism evidence="2 3">
    <name type="scientific">Tropilaelaps mercedesae</name>
    <dbReference type="NCBI Taxonomy" id="418985"/>
    <lineage>
        <taxon>Eukaryota</taxon>
        <taxon>Metazoa</taxon>
        <taxon>Ecdysozoa</taxon>
        <taxon>Arthropoda</taxon>
        <taxon>Chelicerata</taxon>
        <taxon>Arachnida</taxon>
        <taxon>Acari</taxon>
        <taxon>Parasitiformes</taxon>
        <taxon>Mesostigmata</taxon>
        <taxon>Gamasina</taxon>
        <taxon>Dermanyssoidea</taxon>
        <taxon>Laelapidae</taxon>
        <taxon>Tropilaelaps</taxon>
    </lineage>
</organism>
<dbReference type="Proteomes" id="UP000192247">
    <property type="component" value="Unassembled WGS sequence"/>
</dbReference>
<dbReference type="PROSITE" id="PS50042">
    <property type="entry name" value="CNMP_BINDING_3"/>
    <property type="match status" value="1"/>
</dbReference>
<reference evidence="2 3" key="1">
    <citation type="journal article" date="2017" name="Gigascience">
        <title>Draft genome of the honey bee ectoparasitic mite, Tropilaelaps mercedesae, is shaped by the parasitic life history.</title>
        <authorList>
            <person name="Dong X."/>
            <person name="Armstrong S.D."/>
            <person name="Xia D."/>
            <person name="Makepeace B.L."/>
            <person name="Darby A.C."/>
            <person name="Kadowaki T."/>
        </authorList>
    </citation>
    <scope>NUCLEOTIDE SEQUENCE [LARGE SCALE GENOMIC DNA]</scope>
    <source>
        <strain evidence="2">Wuxi-XJTLU</strain>
    </source>
</reference>
<evidence type="ECO:0000313" key="2">
    <source>
        <dbReference type="EMBL" id="OQR74053.1"/>
    </source>
</evidence>
<evidence type="ECO:0000259" key="1">
    <source>
        <dbReference type="PROSITE" id="PS50042"/>
    </source>
</evidence>
<feature type="domain" description="Cyclic nucleotide-binding" evidence="1">
    <location>
        <begin position="1"/>
        <end position="65"/>
    </location>
</feature>
<dbReference type="AlphaFoldDB" id="A0A1V9XKY4"/>
<protein>
    <recommendedName>
        <fullName evidence="1">Cyclic nucleotide-binding domain-containing protein</fullName>
    </recommendedName>
</protein>
<gene>
    <name evidence="2" type="ORF">BIW11_09339</name>
</gene>
<accession>A0A1V9XKY4</accession>
<dbReference type="InParanoid" id="A0A1V9XKY4"/>
<comment type="caution">
    <text evidence="2">The sequence shown here is derived from an EMBL/GenBank/DDBJ whole genome shotgun (WGS) entry which is preliminary data.</text>
</comment>